<dbReference type="Pfam" id="PF13561">
    <property type="entry name" value="adh_short_C2"/>
    <property type="match status" value="1"/>
</dbReference>
<reference evidence="5" key="2">
    <citation type="submission" date="2010-01" db="EMBL/GenBank/DDBJ databases">
        <title>The complete genome of Conexibacter woesei DSM 14684.</title>
        <authorList>
            <consortium name="US DOE Joint Genome Institute (JGI-PGF)"/>
            <person name="Lucas S."/>
            <person name="Copeland A."/>
            <person name="Lapidus A."/>
            <person name="Glavina del Rio T."/>
            <person name="Dalin E."/>
            <person name="Tice H."/>
            <person name="Bruce D."/>
            <person name="Goodwin L."/>
            <person name="Pitluck S."/>
            <person name="Kyrpides N."/>
            <person name="Mavromatis K."/>
            <person name="Ivanova N."/>
            <person name="Mikhailova N."/>
            <person name="Chertkov O."/>
            <person name="Brettin T."/>
            <person name="Detter J.C."/>
            <person name="Han C."/>
            <person name="Larimer F."/>
            <person name="Land M."/>
            <person name="Hauser L."/>
            <person name="Markowitz V."/>
            <person name="Cheng J.-F."/>
            <person name="Hugenholtz P."/>
            <person name="Woyke T."/>
            <person name="Wu D."/>
            <person name="Pukall R."/>
            <person name="Steenblock K."/>
            <person name="Schneider S."/>
            <person name="Klenk H.-P."/>
            <person name="Eisen J.A."/>
        </authorList>
    </citation>
    <scope>NUCLEOTIDE SEQUENCE [LARGE SCALE GENOMIC DNA]</scope>
    <source>
        <strain evidence="5">DSM 14684 / CIP 108061 / JCM 11494 / NBRC 100937 / ID131577</strain>
    </source>
</reference>
<accession>D3F4B6</accession>
<evidence type="ECO:0000259" key="3">
    <source>
        <dbReference type="SMART" id="SM00822"/>
    </source>
</evidence>
<dbReference type="EMBL" id="CP001854">
    <property type="protein sequence ID" value="ADB50488.1"/>
    <property type="molecule type" value="Genomic_DNA"/>
</dbReference>
<keyword evidence="5" id="KW-1185">Reference proteome</keyword>
<reference evidence="4 5" key="1">
    <citation type="journal article" date="2010" name="Stand. Genomic Sci.">
        <title>Complete genome sequence of Conexibacter woesei type strain (ID131577).</title>
        <authorList>
            <person name="Pukall R."/>
            <person name="Lapidus A."/>
            <person name="Glavina Del Rio T."/>
            <person name="Copeland A."/>
            <person name="Tice H."/>
            <person name="Cheng J.-F."/>
            <person name="Lucas S."/>
            <person name="Chen F."/>
            <person name="Nolan M."/>
            <person name="Bruce D."/>
            <person name="Goodwin L."/>
            <person name="Pitluck S."/>
            <person name="Mavromatis K."/>
            <person name="Ivanova N."/>
            <person name="Ovchinnikova G."/>
            <person name="Pati A."/>
            <person name="Chen A."/>
            <person name="Palaniappan K."/>
            <person name="Land M."/>
            <person name="Hauser L."/>
            <person name="Chang Y.-J."/>
            <person name="Jeffries C.D."/>
            <person name="Chain P."/>
            <person name="Meincke L."/>
            <person name="Sims D."/>
            <person name="Brettin T."/>
            <person name="Detter J.C."/>
            <person name="Rohde M."/>
            <person name="Goeker M."/>
            <person name="Bristow J."/>
            <person name="Eisen J.A."/>
            <person name="Markowitz V."/>
            <person name="Kyrpides N.C."/>
            <person name="Klenk H.-P."/>
            <person name="Hugenholtz P."/>
        </authorList>
    </citation>
    <scope>NUCLEOTIDE SEQUENCE [LARGE SCALE GENOMIC DNA]</scope>
    <source>
        <strain evidence="5">DSM 14684 / CIP 108061 / JCM 11494 / NBRC 100937 / ID131577</strain>
    </source>
</reference>
<dbReference type="InterPro" id="IPR036291">
    <property type="entry name" value="NAD(P)-bd_dom_sf"/>
</dbReference>
<evidence type="ECO:0000313" key="4">
    <source>
        <dbReference type="EMBL" id="ADB50488.1"/>
    </source>
</evidence>
<dbReference type="InterPro" id="IPR002347">
    <property type="entry name" value="SDR_fam"/>
</dbReference>
<feature type="domain" description="Ketoreductase" evidence="3">
    <location>
        <begin position="8"/>
        <end position="192"/>
    </location>
</feature>
<dbReference type="FunFam" id="3.40.50.720:FF:000084">
    <property type="entry name" value="Short-chain dehydrogenase reductase"/>
    <property type="match status" value="1"/>
</dbReference>
<dbReference type="Gene3D" id="3.40.50.720">
    <property type="entry name" value="NAD(P)-binding Rossmann-like Domain"/>
    <property type="match status" value="1"/>
</dbReference>
<comment type="similarity">
    <text evidence="1">Belongs to the short-chain dehydrogenases/reductases (SDR) family.</text>
</comment>
<dbReference type="HOGENOM" id="CLU_010194_2_10_11"/>
<dbReference type="PRINTS" id="PR00081">
    <property type="entry name" value="GDHRDH"/>
</dbReference>
<dbReference type="eggNOG" id="COG1028">
    <property type="taxonomic scope" value="Bacteria"/>
</dbReference>
<dbReference type="SUPFAM" id="SSF51735">
    <property type="entry name" value="NAD(P)-binding Rossmann-fold domains"/>
    <property type="match status" value="1"/>
</dbReference>
<name>D3F4B6_CONWI</name>
<protein>
    <submittedName>
        <fullName evidence="4">Short-chain dehydrogenase/reductase SDR</fullName>
    </submittedName>
</protein>
<dbReference type="RefSeq" id="WP_012933539.1">
    <property type="nucleotide sequence ID" value="NC_013739.1"/>
</dbReference>
<proteinExistence type="inferred from homology"/>
<dbReference type="NCBIfam" id="NF005559">
    <property type="entry name" value="PRK07231.1"/>
    <property type="match status" value="1"/>
</dbReference>
<keyword evidence="2" id="KW-0560">Oxidoreductase</keyword>
<organism evidence="4 5">
    <name type="scientific">Conexibacter woesei (strain DSM 14684 / CCUG 47730 / CIP 108061 / JCM 11494 / NBRC 100937 / ID131577)</name>
    <dbReference type="NCBI Taxonomy" id="469383"/>
    <lineage>
        <taxon>Bacteria</taxon>
        <taxon>Bacillati</taxon>
        <taxon>Actinomycetota</taxon>
        <taxon>Thermoleophilia</taxon>
        <taxon>Solirubrobacterales</taxon>
        <taxon>Conexibacteraceae</taxon>
        <taxon>Conexibacter</taxon>
    </lineage>
</organism>
<sequence precursor="true">MSAPANDMVACVTGGAGGIGSATAARLARGGYTVLIADRDREGAEAVARELVAAGGRAEAVELDQTDEASVDALAMTLRERYGRVDALFANAGIGRAVDFLEMPVSLWRKTIDVNLTGTFHVMQAVARIMAETERPGAIVATASTGAEGPAAMMSAYCTSKAAVSMLVRSAALELGRYRIRVNAVLPGVVETEMTSVLVSAARERIERDTPLGRVGRPDDVAELVAFLLSPAASYMTGSSVVVDGGILQVAGGRWFGADNRVFGDPFVPMPEFAAGGA</sequence>
<dbReference type="InterPro" id="IPR020904">
    <property type="entry name" value="Sc_DH/Rdtase_CS"/>
</dbReference>
<dbReference type="GO" id="GO:0016491">
    <property type="term" value="F:oxidoreductase activity"/>
    <property type="evidence" value="ECO:0007669"/>
    <property type="project" value="UniProtKB-KW"/>
</dbReference>
<evidence type="ECO:0000256" key="1">
    <source>
        <dbReference type="ARBA" id="ARBA00006484"/>
    </source>
</evidence>
<dbReference type="InterPro" id="IPR057326">
    <property type="entry name" value="KR_dom"/>
</dbReference>
<gene>
    <name evidence="4" type="ordered locus">Cwoe_2062</name>
</gene>
<dbReference type="SMART" id="SM00822">
    <property type="entry name" value="PKS_KR"/>
    <property type="match status" value="1"/>
</dbReference>
<dbReference type="Proteomes" id="UP000008229">
    <property type="component" value="Chromosome"/>
</dbReference>
<dbReference type="STRING" id="469383.Cwoe_2062"/>
<dbReference type="KEGG" id="cwo:Cwoe_2062"/>
<evidence type="ECO:0000256" key="2">
    <source>
        <dbReference type="ARBA" id="ARBA00023002"/>
    </source>
</evidence>
<dbReference type="PRINTS" id="PR00080">
    <property type="entry name" value="SDRFAMILY"/>
</dbReference>
<dbReference type="PROSITE" id="PS00061">
    <property type="entry name" value="ADH_SHORT"/>
    <property type="match status" value="1"/>
</dbReference>
<dbReference type="OrthoDB" id="286404at2"/>
<dbReference type="CDD" id="cd05233">
    <property type="entry name" value="SDR_c"/>
    <property type="match status" value="1"/>
</dbReference>
<dbReference type="PANTHER" id="PTHR43669:SF3">
    <property type="entry name" value="ALCOHOL DEHYDROGENASE, PUTATIVE (AFU_ORTHOLOGUE AFUA_3G03445)-RELATED"/>
    <property type="match status" value="1"/>
</dbReference>
<evidence type="ECO:0000313" key="5">
    <source>
        <dbReference type="Proteomes" id="UP000008229"/>
    </source>
</evidence>
<dbReference type="PANTHER" id="PTHR43669">
    <property type="entry name" value="5-KETO-D-GLUCONATE 5-REDUCTASE"/>
    <property type="match status" value="1"/>
</dbReference>
<dbReference type="AlphaFoldDB" id="D3F4B6"/>